<dbReference type="InterPro" id="IPR052162">
    <property type="entry name" value="Sensor_kinase/Photoreceptor"/>
</dbReference>
<dbReference type="Gene3D" id="1.10.287.130">
    <property type="match status" value="1"/>
</dbReference>
<name>A0A327NI03_9BACT</name>
<dbReference type="Gene3D" id="3.30.450.20">
    <property type="entry name" value="PAS domain"/>
    <property type="match status" value="3"/>
</dbReference>
<dbReference type="PRINTS" id="PR00344">
    <property type="entry name" value="BCTRLSENSOR"/>
</dbReference>
<accession>A0A327NI03</accession>
<evidence type="ECO:0000313" key="7">
    <source>
        <dbReference type="EMBL" id="RAI74797.1"/>
    </source>
</evidence>
<keyword evidence="3" id="KW-0597">Phosphoprotein</keyword>
<evidence type="ECO:0000256" key="1">
    <source>
        <dbReference type="ARBA" id="ARBA00000085"/>
    </source>
</evidence>
<dbReference type="EC" id="2.7.13.3" evidence="2"/>
<dbReference type="EMBL" id="QLII01000001">
    <property type="protein sequence ID" value="RAI74797.1"/>
    <property type="molecule type" value="Genomic_DNA"/>
</dbReference>
<dbReference type="PANTHER" id="PTHR43304">
    <property type="entry name" value="PHYTOCHROME-LIKE PROTEIN CPH1"/>
    <property type="match status" value="1"/>
</dbReference>
<dbReference type="InterPro" id="IPR003594">
    <property type="entry name" value="HATPase_dom"/>
</dbReference>
<dbReference type="PANTHER" id="PTHR43304:SF1">
    <property type="entry name" value="PAC DOMAIN-CONTAINING PROTEIN"/>
    <property type="match status" value="1"/>
</dbReference>
<evidence type="ECO:0000256" key="5">
    <source>
        <dbReference type="ARBA" id="ARBA00022777"/>
    </source>
</evidence>
<evidence type="ECO:0000313" key="8">
    <source>
        <dbReference type="Proteomes" id="UP000249016"/>
    </source>
</evidence>
<reference evidence="7 8" key="1">
    <citation type="submission" date="2018-06" db="EMBL/GenBank/DDBJ databases">
        <title>Spirosoma sp. HMF3257 Genome sequencing and assembly.</title>
        <authorList>
            <person name="Kang H."/>
            <person name="Cha I."/>
            <person name="Kim H."/>
            <person name="Kang J."/>
            <person name="Joh K."/>
        </authorList>
    </citation>
    <scope>NUCLEOTIDE SEQUENCE [LARGE SCALE GENOMIC DNA]</scope>
    <source>
        <strain evidence="7 8">HMF3257</strain>
    </source>
</reference>
<dbReference type="SMART" id="SM00387">
    <property type="entry name" value="HATPase_c"/>
    <property type="match status" value="1"/>
</dbReference>
<dbReference type="InterPro" id="IPR003661">
    <property type="entry name" value="HisK_dim/P_dom"/>
</dbReference>
<protein>
    <recommendedName>
        <fullName evidence="2">histidine kinase</fullName>
        <ecNumber evidence="2">2.7.13.3</ecNumber>
    </recommendedName>
</protein>
<gene>
    <name evidence="7" type="ORF">HMF3257_12050</name>
</gene>
<organism evidence="7 8">
    <name type="scientific">Spirosoma telluris</name>
    <dbReference type="NCBI Taxonomy" id="2183553"/>
    <lineage>
        <taxon>Bacteria</taxon>
        <taxon>Pseudomonadati</taxon>
        <taxon>Bacteroidota</taxon>
        <taxon>Cytophagia</taxon>
        <taxon>Cytophagales</taxon>
        <taxon>Cytophagaceae</taxon>
        <taxon>Spirosoma</taxon>
    </lineage>
</organism>
<evidence type="ECO:0000256" key="4">
    <source>
        <dbReference type="ARBA" id="ARBA00022679"/>
    </source>
</evidence>
<comment type="catalytic activity">
    <reaction evidence="1">
        <text>ATP + protein L-histidine = ADP + protein N-phospho-L-histidine.</text>
        <dbReference type="EC" id="2.7.13.3"/>
    </reaction>
</comment>
<dbReference type="InterPro" id="IPR035965">
    <property type="entry name" value="PAS-like_dom_sf"/>
</dbReference>
<dbReference type="SUPFAM" id="SSF47384">
    <property type="entry name" value="Homodimeric domain of signal transducing histidine kinase"/>
    <property type="match status" value="1"/>
</dbReference>
<dbReference type="SUPFAM" id="SSF55785">
    <property type="entry name" value="PYP-like sensor domain (PAS domain)"/>
    <property type="match status" value="2"/>
</dbReference>
<dbReference type="FunFam" id="3.30.565.10:FF:000006">
    <property type="entry name" value="Sensor histidine kinase WalK"/>
    <property type="match status" value="1"/>
</dbReference>
<dbReference type="OrthoDB" id="904853at2"/>
<dbReference type="InterPro" id="IPR005467">
    <property type="entry name" value="His_kinase_dom"/>
</dbReference>
<dbReference type="Gene3D" id="3.30.565.10">
    <property type="entry name" value="Histidine kinase-like ATPase, C-terminal domain"/>
    <property type="match status" value="1"/>
</dbReference>
<feature type="domain" description="Histidine kinase" evidence="6">
    <location>
        <begin position="408"/>
        <end position="639"/>
    </location>
</feature>
<dbReference type="SMART" id="SM00388">
    <property type="entry name" value="HisKA"/>
    <property type="match status" value="1"/>
</dbReference>
<dbReference type="Pfam" id="PF02518">
    <property type="entry name" value="HATPase_c"/>
    <property type="match status" value="1"/>
</dbReference>
<proteinExistence type="predicted"/>
<dbReference type="GO" id="GO:0000155">
    <property type="term" value="F:phosphorelay sensor kinase activity"/>
    <property type="evidence" value="ECO:0007669"/>
    <property type="project" value="InterPro"/>
</dbReference>
<dbReference type="RefSeq" id="WP_111342418.1">
    <property type="nucleotide sequence ID" value="NZ_QLII01000001.1"/>
</dbReference>
<dbReference type="CDD" id="cd00082">
    <property type="entry name" value="HisKA"/>
    <property type="match status" value="1"/>
</dbReference>
<keyword evidence="8" id="KW-1185">Reference proteome</keyword>
<keyword evidence="5 7" id="KW-0418">Kinase</keyword>
<evidence type="ECO:0000256" key="3">
    <source>
        <dbReference type="ARBA" id="ARBA00022553"/>
    </source>
</evidence>
<dbReference type="Pfam" id="PF13426">
    <property type="entry name" value="PAS_9"/>
    <property type="match status" value="1"/>
</dbReference>
<dbReference type="InterPro" id="IPR000014">
    <property type="entry name" value="PAS"/>
</dbReference>
<sequence length="639" mass="71568">MLTERSTDIGFAQLLDALPDAVVWMRALRSHDNKVVNFRIDYANQKSQEMVEGVYQACVGTLLLGDNEQLRRSTERSFHVMCNVLQTNQPHEYDFFNSHLNAWFLMSRSKLGDGILCVTRDISSLKLAEQANRQQTNLLNSVLDSSLNGIMSLAAVRDEAGCIVDFIFLSVNQTSCRLISKTPDELIGHRLLSVFPSHVEYGLLAMYIETTETGKSSCKEIYSVRDGVDFWFDISAEKLGDGFVVTFSDITVQKQAAKVVEQSAAELQTIIDTSQTGIFLLSPVRNEASEVVDFRFRVANRQLVAYVGQEPEAVIGSLCSTWLPGFKINGLFERYIRTYLTGEQCRFDFHYDSSGMDVWLDIMATKLGDDVLVTFVDYTPLKRLQHQLENTVTDLQRSNRNLEQFAYVASHDLQEPLRKIQAFGDIIQSQYASVIDEGGADMIRRMQSAAARMQVLIKDVLAYSRVATIRDTLSSVPLSQVVNNVLADLEAIITEKQALIAVESLPTVKGDAAQLRQLFQNLISNALKFSKPDSTIPSIAITTRRVHGRDMTSIEIPASDAGRLFHLITISDNGIGFEPHQAERIFQVFQRLHNRREYEGTGIGLAIVQKVMDNHQGYVRAEGRLGQGAIFSLLLPANQ</sequence>
<dbReference type="PROSITE" id="PS50109">
    <property type="entry name" value="HIS_KIN"/>
    <property type="match status" value="1"/>
</dbReference>
<dbReference type="SMART" id="SM00091">
    <property type="entry name" value="PAS"/>
    <property type="match status" value="2"/>
</dbReference>
<evidence type="ECO:0000256" key="2">
    <source>
        <dbReference type="ARBA" id="ARBA00012438"/>
    </source>
</evidence>
<dbReference type="CDD" id="cd00130">
    <property type="entry name" value="PAS"/>
    <property type="match status" value="1"/>
</dbReference>
<keyword evidence="4" id="KW-0808">Transferase</keyword>
<evidence type="ECO:0000259" key="6">
    <source>
        <dbReference type="PROSITE" id="PS50109"/>
    </source>
</evidence>
<dbReference type="AlphaFoldDB" id="A0A327NI03"/>
<dbReference type="InterPro" id="IPR036097">
    <property type="entry name" value="HisK_dim/P_sf"/>
</dbReference>
<dbReference type="SUPFAM" id="SSF55874">
    <property type="entry name" value="ATPase domain of HSP90 chaperone/DNA topoisomerase II/histidine kinase"/>
    <property type="match status" value="1"/>
</dbReference>
<dbReference type="InterPro" id="IPR036890">
    <property type="entry name" value="HATPase_C_sf"/>
</dbReference>
<dbReference type="Pfam" id="PF00512">
    <property type="entry name" value="HisKA"/>
    <property type="match status" value="1"/>
</dbReference>
<comment type="caution">
    <text evidence="7">The sequence shown here is derived from an EMBL/GenBank/DDBJ whole genome shotgun (WGS) entry which is preliminary data.</text>
</comment>
<dbReference type="InterPro" id="IPR004358">
    <property type="entry name" value="Sig_transdc_His_kin-like_C"/>
</dbReference>
<dbReference type="Proteomes" id="UP000249016">
    <property type="component" value="Unassembled WGS sequence"/>
</dbReference>